<reference evidence="2" key="1">
    <citation type="submission" date="2022-11" db="UniProtKB">
        <authorList>
            <consortium name="WormBaseParasite"/>
        </authorList>
    </citation>
    <scope>IDENTIFICATION</scope>
</reference>
<dbReference type="WBParaSite" id="nRc.2.0.1.t36091-RA">
    <property type="protein sequence ID" value="nRc.2.0.1.t36091-RA"/>
    <property type="gene ID" value="nRc.2.0.1.g36091"/>
</dbReference>
<dbReference type="Proteomes" id="UP000887565">
    <property type="component" value="Unplaced"/>
</dbReference>
<sequence>MGAKVRHSLGAKVRRGVKLDRLKQRFDIPGSETLEKILHLKIIFIIIKVYEFYPKVSPLDNFQEKQKHLQRKV</sequence>
<proteinExistence type="predicted"/>
<keyword evidence="1" id="KW-1185">Reference proteome</keyword>
<evidence type="ECO:0000313" key="1">
    <source>
        <dbReference type="Proteomes" id="UP000887565"/>
    </source>
</evidence>
<evidence type="ECO:0000313" key="2">
    <source>
        <dbReference type="WBParaSite" id="nRc.2.0.1.t36091-RA"/>
    </source>
</evidence>
<protein>
    <submittedName>
        <fullName evidence="2">Uncharacterized protein</fullName>
    </submittedName>
</protein>
<name>A0A915KDE8_ROMCU</name>
<accession>A0A915KDE8</accession>
<dbReference type="AlphaFoldDB" id="A0A915KDE8"/>
<organism evidence="1 2">
    <name type="scientific">Romanomermis culicivorax</name>
    <name type="common">Nematode worm</name>
    <dbReference type="NCBI Taxonomy" id="13658"/>
    <lineage>
        <taxon>Eukaryota</taxon>
        <taxon>Metazoa</taxon>
        <taxon>Ecdysozoa</taxon>
        <taxon>Nematoda</taxon>
        <taxon>Enoplea</taxon>
        <taxon>Dorylaimia</taxon>
        <taxon>Mermithida</taxon>
        <taxon>Mermithoidea</taxon>
        <taxon>Mermithidae</taxon>
        <taxon>Romanomermis</taxon>
    </lineage>
</organism>